<keyword evidence="7" id="KW-0539">Nucleus</keyword>
<dbReference type="SMART" id="SM00868">
    <property type="entry name" value="zf-AD"/>
    <property type="match status" value="1"/>
</dbReference>
<dbReference type="SUPFAM" id="SSF57716">
    <property type="entry name" value="Glucocorticoid receptor-like (DNA-binding domain)"/>
    <property type="match status" value="1"/>
</dbReference>
<dbReference type="FunFam" id="3.30.160.60:FF:000072">
    <property type="entry name" value="zinc finger protein 143 isoform X1"/>
    <property type="match status" value="1"/>
</dbReference>
<dbReference type="GO" id="GO:0003677">
    <property type="term" value="F:DNA binding"/>
    <property type="evidence" value="ECO:0007669"/>
    <property type="project" value="UniProtKB-KW"/>
</dbReference>
<feature type="domain" description="C2H2-type" evidence="12">
    <location>
        <begin position="540"/>
        <end position="567"/>
    </location>
</feature>
<evidence type="ECO:0000256" key="11">
    <source>
        <dbReference type="SAM" id="MobiDB-lite"/>
    </source>
</evidence>
<proteinExistence type="inferred from homology"/>
<comment type="caution">
    <text evidence="14">The sequence shown here is derived from an EMBL/GenBank/DDBJ whole genome shotgun (WGS) entry which is preliminary data.</text>
</comment>
<evidence type="ECO:0000256" key="7">
    <source>
        <dbReference type="ARBA" id="ARBA00023242"/>
    </source>
</evidence>
<evidence type="ECO:0000259" key="12">
    <source>
        <dbReference type="PROSITE" id="PS50157"/>
    </source>
</evidence>
<keyword evidence="2 10" id="KW-0479">Metal-binding</keyword>
<dbReference type="PANTHER" id="PTHR24388">
    <property type="entry name" value="ZINC FINGER PROTEIN"/>
    <property type="match status" value="1"/>
</dbReference>
<gene>
    <name evidence="14" type="ORF">HHI36_020954</name>
</gene>
<feature type="binding site" evidence="10">
    <location>
        <position position="66"/>
    </location>
    <ligand>
        <name>Zn(2+)</name>
        <dbReference type="ChEBI" id="CHEBI:29105"/>
    </ligand>
</feature>
<evidence type="ECO:0000259" key="13">
    <source>
        <dbReference type="PROSITE" id="PS51915"/>
    </source>
</evidence>
<dbReference type="SMART" id="SM00355">
    <property type="entry name" value="ZnF_C2H2"/>
    <property type="match status" value="8"/>
</dbReference>
<dbReference type="Proteomes" id="UP001516400">
    <property type="component" value="Unassembled WGS sequence"/>
</dbReference>
<feature type="binding site" evidence="10">
    <location>
        <position position="69"/>
    </location>
    <ligand>
        <name>Zn(2+)</name>
        <dbReference type="ChEBI" id="CHEBI:29105"/>
    </ligand>
</feature>
<dbReference type="PANTHER" id="PTHR24388:SF54">
    <property type="entry name" value="PROTEIN ESCARGOT"/>
    <property type="match status" value="1"/>
</dbReference>
<dbReference type="PROSITE" id="PS51915">
    <property type="entry name" value="ZAD"/>
    <property type="match status" value="1"/>
</dbReference>
<comment type="subcellular location">
    <subcellularLocation>
        <location evidence="1">Nucleus</location>
    </subcellularLocation>
</comment>
<dbReference type="InterPro" id="IPR050527">
    <property type="entry name" value="Snail/Krueppel_Znf"/>
</dbReference>
<evidence type="ECO:0000256" key="9">
    <source>
        <dbReference type="PROSITE-ProRule" id="PRU00042"/>
    </source>
</evidence>
<dbReference type="GO" id="GO:0005634">
    <property type="term" value="C:nucleus"/>
    <property type="evidence" value="ECO:0007669"/>
    <property type="project" value="UniProtKB-SubCell"/>
</dbReference>
<accession>A0ABD2NCE7</accession>
<dbReference type="Pfam" id="PF07776">
    <property type="entry name" value="zf-AD"/>
    <property type="match status" value="1"/>
</dbReference>
<dbReference type="PROSITE" id="PS00028">
    <property type="entry name" value="ZINC_FINGER_C2H2_1"/>
    <property type="match status" value="6"/>
</dbReference>
<feature type="domain" description="C2H2-type" evidence="12">
    <location>
        <begin position="453"/>
        <end position="481"/>
    </location>
</feature>
<feature type="binding site" evidence="10">
    <location>
        <position position="18"/>
    </location>
    <ligand>
        <name>Zn(2+)</name>
        <dbReference type="ChEBI" id="CHEBI:29105"/>
    </ligand>
</feature>
<feature type="domain" description="C2H2-type" evidence="12">
    <location>
        <begin position="366"/>
        <end position="394"/>
    </location>
</feature>
<keyword evidence="6" id="KW-0238">DNA-binding</keyword>
<feature type="domain" description="ZAD" evidence="13">
    <location>
        <begin position="16"/>
        <end position="93"/>
    </location>
</feature>
<feature type="domain" description="C2H2-type" evidence="12">
    <location>
        <begin position="483"/>
        <end position="510"/>
    </location>
</feature>
<evidence type="ECO:0000256" key="8">
    <source>
        <dbReference type="ARBA" id="ARBA00037948"/>
    </source>
</evidence>
<evidence type="ECO:0000256" key="5">
    <source>
        <dbReference type="ARBA" id="ARBA00022833"/>
    </source>
</evidence>
<comment type="similarity">
    <text evidence="8">Belongs to the snail C2H2-type zinc-finger protein family.</text>
</comment>
<keyword evidence="4 9" id="KW-0863">Zinc-finger</keyword>
<protein>
    <submittedName>
        <fullName evidence="14">Uncharacterized protein</fullName>
    </submittedName>
</protein>
<feature type="domain" description="C2H2-type" evidence="12">
    <location>
        <begin position="512"/>
        <end position="539"/>
    </location>
</feature>
<evidence type="ECO:0000256" key="6">
    <source>
        <dbReference type="ARBA" id="ARBA00023125"/>
    </source>
</evidence>
<dbReference type="PROSITE" id="PS50157">
    <property type="entry name" value="ZINC_FINGER_C2H2_2"/>
    <property type="match status" value="7"/>
</dbReference>
<keyword evidence="5 10" id="KW-0862">Zinc</keyword>
<evidence type="ECO:0000256" key="3">
    <source>
        <dbReference type="ARBA" id="ARBA00022737"/>
    </source>
</evidence>
<evidence type="ECO:0000313" key="15">
    <source>
        <dbReference type="Proteomes" id="UP001516400"/>
    </source>
</evidence>
<organism evidence="14 15">
    <name type="scientific">Cryptolaemus montrouzieri</name>
    <dbReference type="NCBI Taxonomy" id="559131"/>
    <lineage>
        <taxon>Eukaryota</taxon>
        <taxon>Metazoa</taxon>
        <taxon>Ecdysozoa</taxon>
        <taxon>Arthropoda</taxon>
        <taxon>Hexapoda</taxon>
        <taxon>Insecta</taxon>
        <taxon>Pterygota</taxon>
        <taxon>Neoptera</taxon>
        <taxon>Endopterygota</taxon>
        <taxon>Coleoptera</taxon>
        <taxon>Polyphaga</taxon>
        <taxon>Cucujiformia</taxon>
        <taxon>Coccinelloidea</taxon>
        <taxon>Coccinellidae</taxon>
        <taxon>Scymninae</taxon>
        <taxon>Scymnini</taxon>
        <taxon>Cryptolaemus</taxon>
    </lineage>
</organism>
<sequence>MATNKIKKRPRRQIPNLCRICLTGSSSMIDLTQFLDNDENIGIKEALEAVMCCKVTLSKNIPKQICSMCLSLLRISYNLKIQFELSQKKIFGKFESEPPDFKYEQIKKEETKDINSEVELIYGQEKYSLGDILIVEEDIKHENYSQFLENLGKSVTVEYSGKTEEQLKYSLLNTVPDVEIVEKTFNDDIEYETIVIKTVSDDEDISYSWEQQVSANTVTDSFKTSGKKRGGRKSKYPQSLLDKINSLIIEGNVEINSEDENKEKMHAFDEESEEESMEIEKYKKKKRWSFEELQEIEKYIIYGTGEKTEVSKENPFDFVGVSDEAKENDVELDMLGLHKENLNAPFEIDNTVITDKLVLEAMNTKNVCPHCSMSFATRISLRRHMFSAHKRGYPLVRRPKREKLSRDARIKRRIESIKKKLNKNPMLCQICGYISKSSGGAKYHSLTHGDKMYPCDQCPKKFYTPSHLKNHREYKHEAKKSIHLCPLCGEYRNSATALSYHLKKHTHDQRKYPCNICGIKFIVKSALNNHLRRHNGDRRFPCQICSKSFFTTNELKKHFMTHTGERPYQCNYCDKRFVTPYNQKVHMMTHDGPFLCEYCHKGFIDPEMLTLHLKHKHRVDVITNVVREAASDEEENSNAEILDGLTLLPQPEEDNLDFEGD</sequence>
<keyword evidence="3" id="KW-0677">Repeat</keyword>
<feature type="binding site" evidence="10">
    <location>
        <position position="21"/>
    </location>
    <ligand>
        <name>Zn(2+)</name>
        <dbReference type="ChEBI" id="CHEBI:29105"/>
    </ligand>
</feature>
<dbReference type="FunFam" id="3.30.160.60:FF:000110">
    <property type="entry name" value="Zinc finger protein-like"/>
    <property type="match status" value="1"/>
</dbReference>
<evidence type="ECO:0000256" key="10">
    <source>
        <dbReference type="PROSITE-ProRule" id="PRU01263"/>
    </source>
</evidence>
<reference evidence="14 15" key="1">
    <citation type="journal article" date="2021" name="BMC Biol.">
        <title>Horizontally acquired antibacterial genes associated with adaptive radiation of ladybird beetles.</title>
        <authorList>
            <person name="Li H.S."/>
            <person name="Tang X.F."/>
            <person name="Huang Y.H."/>
            <person name="Xu Z.Y."/>
            <person name="Chen M.L."/>
            <person name="Du X.Y."/>
            <person name="Qiu B.Y."/>
            <person name="Chen P.T."/>
            <person name="Zhang W."/>
            <person name="Slipinski A."/>
            <person name="Escalona H.E."/>
            <person name="Waterhouse R.M."/>
            <person name="Zwick A."/>
            <person name="Pang H."/>
        </authorList>
    </citation>
    <scope>NUCLEOTIDE SEQUENCE [LARGE SCALE GENOMIC DNA]</scope>
    <source>
        <strain evidence="14">SYSU2018</strain>
    </source>
</reference>
<dbReference type="SUPFAM" id="SSF57667">
    <property type="entry name" value="beta-beta-alpha zinc fingers"/>
    <property type="match status" value="3"/>
</dbReference>
<feature type="domain" description="C2H2-type" evidence="12">
    <location>
        <begin position="568"/>
        <end position="592"/>
    </location>
</feature>
<dbReference type="InterPro" id="IPR013087">
    <property type="entry name" value="Znf_C2H2_type"/>
</dbReference>
<evidence type="ECO:0000256" key="4">
    <source>
        <dbReference type="ARBA" id="ARBA00022771"/>
    </source>
</evidence>
<feature type="region of interest" description="Disordered" evidence="11">
    <location>
        <begin position="632"/>
        <end position="661"/>
    </location>
</feature>
<evidence type="ECO:0000256" key="1">
    <source>
        <dbReference type="ARBA" id="ARBA00004123"/>
    </source>
</evidence>
<dbReference type="InterPro" id="IPR036236">
    <property type="entry name" value="Znf_C2H2_sf"/>
</dbReference>
<feature type="domain" description="C2H2-type" evidence="12">
    <location>
        <begin position="594"/>
        <end position="617"/>
    </location>
</feature>
<dbReference type="Pfam" id="PF00096">
    <property type="entry name" value="zf-C2H2"/>
    <property type="match status" value="5"/>
</dbReference>
<dbReference type="Gene3D" id="3.30.160.60">
    <property type="entry name" value="Classic Zinc Finger"/>
    <property type="match status" value="5"/>
</dbReference>
<dbReference type="FunFam" id="3.30.160.60:FF:000145">
    <property type="entry name" value="Zinc finger protein 574"/>
    <property type="match status" value="1"/>
</dbReference>
<keyword evidence="15" id="KW-1185">Reference proteome</keyword>
<dbReference type="AlphaFoldDB" id="A0ABD2NCE7"/>
<evidence type="ECO:0000313" key="14">
    <source>
        <dbReference type="EMBL" id="KAL3276239.1"/>
    </source>
</evidence>
<name>A0ABD2NCE7_9CUCU</name>
<feature type="compositionally biased region" description="Acidic residues" evidence="11">
    <location>
        <begin position="651"/>
        <end position="661"/>
    </location>
</feature>
<dbReference type="EMBL" id="JABFTP020000083">
    <property type="protein sequence ID" value="KAL3276239.1"/>
    <property type="molecule type" value="Genomic_DNA"/>
</dbReference>
<dbReference type="InterPro" id="IPR012934">
    <property type="entry name" value="Znf_AD"/>
</dbReference>
<dbReference type="GO" id="GO:0008270">
    <property type="term" value="F:zinc ion binding"/>
    <property type="evidence" value="ECO:0007669"/>
    <property type="project" value="UniProtKB-UniRule"/>
</dbReference>
<evidence type="ECO:0000256" key="2">
    <source>
        <dbReference type="ARBA" id="ARBA00022723"/>
    </source>
</evidence>